<dbReference type="GO" id="GO:0015179">
    <property type="term" value="F:L-amino acid transmembrane transporter activity"/>
    <property type="evidence" value="ECO:0007669"/>
    <property type="project" value="TreeGrafter"/>
</dbReference>
<organism evidence="6 7">
    <name type="scientific">Panagrolaimus davidi</name>
    <dbReference type="NCBI Taxonomy" id="227884"/>
    <lineage>
        <taxon>Eukaryota</taxon>
        <taxon>Metazoa</taxon>
        <taxon>Ecdysozoa</taxon>
        <taxon>Nematoda</taxon>
        <taxon>Chromadorea</taxon>
        <taxon>Rhabditida</taxon>
        <taxon>Tylenchina</taxon>
        <taxon>Panagrolaimomorpha</taxon>
        <taxon>Panagrolaimoidea</taxon>
        <taxon>Panagrolaimidae</taxon>
        <taxon>Panagrolaimus</taxon>
    </lineage>
</organism>
<feature type="transmembrane region" description="Helical" evidence="5">
    <location>
        <begin position="167"/>
        <end position="190"/>
    </location>
</feature>
<dbReference type="Gene3D" id="1.20.1740.10">
    <property type="entry name" value="Amino acid/polyamine transporter I"/>
    <property type="match status" value="1"/>
</dbReference>
<dbReference type="PANTHER" id="PTHR11785:SF115">
    <property type="entry name" value="AMINO ACID TRANSPORTER"/>
    <property type="match status" value="1"/>
</dbReference>
<feature type="transmembrane region" description="Helical" evidence="5">
    <location>
        <begin position="108"/>
        <end position="129"/>
    </location>
</feature>
<dbReference type="Pfam" id="PF13520">
    <property type="entry name" value="AA_permease_2"/>
    <property type="match status" value="1"/>
</dbReference>
<accession>A0A914Q4Q6</accession>
<proteinExistence type="predicted"/>
<keyword evidence="2 5" id="KW-0812">Transmembrane</keyword>
<reference evidence="7" key="1">
    <citation type="submission" date="2022-11" db="UniProtKB">
        <authorList>
            <consortium name="WormBaseParasite"/>
        </authorList>
    </citation>
    <scope>IDENTIFICATION</scope>
</reference>
<keyword evidence="6" id="KW-1185">Reference proteome</keyword>
<dbReference type="InterPro" id="IPR050598">
    <property type="entry name" value="AminoAcid_Transporter"/>
</dbReference>
<feature type="transmembrane region" description="Helical" evidence="5">
    <location>
        <begin position="36"/>
        <end position="61"/>
    </location>
</feature>
<dbReference type="PANTHER" id="PTHR11785">
    <property type="entry name" value="AMINO ACID TRANSPORTER"/>
    <property type="match status" value="1"/>
</dbReference>
<feature type="transmembrane region" description="Helical" evidence="5">
    <location>
        <begin position="141"/>
        <end position="161"/>
    </location>
</feature>
<sequence length="215" mass="24340">MNSAYFLVLSTTEFKSTETVVTLFFEKSISPSFSHVVPFLITFILIGSLNATIFGASRYLFVGSRAGLMPSAFSTLHSSKSPRVAVFAQLILSIIMSFIGNLNDLINYVSYAISLQQITVLFALFYFRFKNDAPKNSWRNPWFVLIIYLFVCIALVVIPLLPENGKINYFIAIYAIGLLICGLIAHYIIIRPKTLPLFLQILDRKSLTYYKSNNF</sequence>
<protein>
    <submittedName>
        <fullName evidence="7">Uncharacterized protein</fullName>
    </submittedName>
</protein>
<evidence type="ECO:0000256" key="1">
    <source>
        <dbReference type="ARBA" id="ARBA00004141"/>
    </source>
</evidence>
<keyword evidence="4 5" id="KW-0472">Membrane</keyword>
<dbReference type="GO" id="GO:0016020">
    <property type="term" value="C:membrane"/>
    <property type="evidence" value="ECO:0007669"/>
    <property type="project" value="UniProtKB-SubCell"/>
</dbReference>
<keyword evidence="3 5" id="KW-1133">Transmembrane helix</keyword>
<feature type="transmembrane region" description="Helical" evidence="5">
    <location>
        <begin position="82"/>
        <end position="102"/>
    </location>
</feature>
<dbReference type="AlphaFoldDB" id="A0A914Q4Q6"/>
<dbReference type="WBParaSite" id="PDA_v2.g25853.t1">
    <property type="protein sequence ID" value="PDA_v2.g25853.t1"/>
    <property type="gene ID" value="PDA_v2.g25853"/>
</dbReference>
<evidence type="ECO:0000256" key="4">
    <source>
        <dbReference type="ARBA" id="ARBA00023136"/>
    </source>
</evidence>
<evidence type="ECO:0000313" key="6">
    <source>
        <dbReference type="Proteomes" id="UP000887578"/>
    </source>
</evidence>
<evidence type="ECO:0000256" key="2">
    <source>
        <dbReference type="ARBA" id="ARBA00022692"/>
    </source>
</evidence>
<dbReference type="InterPro" id="IPR002293">
    <property type="entry name" value="AA/rel_permease1"/>
</dbReference>
<evidence type="ECO:0000313" key="7">
    <source>
        <dbReference type="WBParaSite" id="PDA_v2.g25853.t1"/>
    </source>
</evidence>
<comment type="subcellular location">
    <subcellularLocation>
        <location evidence="1">Membrane</location>
        <topology evidence="1">Multi-pass membrane protein</topology>
    </subcellularLocation>
</comment>
<evidence type="ECO:0000256" key="3">
    <source>
        <dbReference type="ARBA" id="ARBA00022989"/>
    </source>
</evidence>
<name>A0A914Q4Q6_9BILA</name>
<dbReference type="Proteomes" id="UP000887578">
    <property type="component" value="Unplaced"/>
</dbReference>
<evidence type="ECO:0000256" key="5">
    <source>
        <dbReference type="SAM" id="Phobius"/>
    </source>
</evidence>